<protein>
    <submittedName>
        <fullName evidence="2">Uncharacterized protein</fullName>
    </submittedName>
</protein>
<keyword evidence="3" id="KW-1185">Reference proteome</keyword>
<dbReference type="EMBL" id="AMSG01000007">
    <property type="protein sequence ID" value="EKF55469.1"/>
    <property type="molecule type" value="Genomic_DNA"/>
</dbReference>
<dbReference type="OrthoDB" id="1139350at2"/>
<proteinExistence type="predicted"/>
<dbReference type="Proteomes" id="UP000007364">
    <property type="component" value="Unassembled WGS sequence"/>
</dbReference>
<dbReference type="RefSeq" id="WP_008991294.1">
    <property type="nucleotide sequence ID" value="NZ_AMSG01000007.1"/>
</dbReference>
<dbReference type="STRING" id="555500.I215_07162"/>
<name>K2PVE1_9FLAO</name>
<keyword evidence="1" id="KW-1133">Transmembrane helix</keyword>
<evidence type="ECO:0000313" key="3">
    <source>
        <dbReference type="Proteomes" id="UP000007364"/>
    </source>
</evidence>
<gene>
    <name evidence="2" type="ORF">I215_07162</name>
</gene>
<organism evidence="2 3">
    <name type="scientific">Galbibacter marinus</name>
    <dbReference type="NCBI Taxonomy" id="555500"/>
    <lineage>
        <taxon>Bacteria</taxon>
        <taxon>Pseudomonadati</taxon>
        <taxon>Bacteroidota</taxon>
        <taxon>Flavobacteriia</taxon>
        <taxon>Flavobacteriales</taxon>
        <taxon>Flavobacteriaceae</taxon>
        <taxon>Galbibacter</taxon>
    </lineage>
</organism>
<feature type="transmembrane region" description="Helical" evidence="1">
    <location>
        <begin position="92"/>
        <end position="111"/>
    </location>
</feature>
<dbReference type="eggNOG" id="ENOG50331F5">
    <property type="taxonomic scope" value="Bacteria"/>
</dbReference>
<dbReference type="AlphaFoldDB" id="K2PVE1"/>
<sequence>MKIRQKEIKQTTLTNNCPECFSNEGLMLTFYQKHVESPWYKKATGEITDSIKCQNCNTDIYPVRWTDDIERVREFYLKSIESPTRYFKLTRLAVITLLAIAVVGIAVYVIVNNVI</sequence>
<comment type="caution">
    <text evidence="2">The sequence shown here is derived from an EMBL/GenBank/DDBJ whole genome shotgun (WGS) entry which is preliminary data.</text>
</comment>
<evidence type="ECO:0000256" key="1">
    <source>
        <dbReference type="SAM" id="Phobius"/>
    </source>
</evidence>
<keyword evidence="1" id="KW-0472">Membrane</keyword>
<keyword evidence="1" id="KW-0812">Transmembrane</keyword>
<accession>K2PVE1</accession>
<evidence type="ECO:0000313" key="2">
    <source>
        <dbReference type="EMBL" id="EKF55469.1"/>
    </source>
</evidence>
<reference evidence="2 3" key="1">
    <citation type="journal article" date="2012" name="J. Bacteriol.">
        <title>Genome Sequence of Galbibacter marinum Type Strain ck-I2-15.</title>
        <authorList>
            <person name="Lai Q."/>
            <person name="Li C."/>
            <person name="Shao Z."/>
        </authorList>
    </citation>
    <scope>NUCLEOTIDE SEQUENCE [LARGE SCALE GENOMIC DNA]</scope>
    <source>
        <strain evidence="3">ck-I2-15</strain>
    </source>
</reference>